<protein>
    <submittedName>
        <fullName evidence="5">GntR family transcriptional regulator</fullName>
    </submittedName>
</protein>
<feature type="domain" description="HTH gntR-type" evidence="4">
    <location>
        <begin position="2"/>
        <end position="70"/>
    </location>
</feature>
<dbReference type="PANTHER" id="PTHR44846:SF1">
    <property type="entry name" value="MANNOSYL-D-GLYCERATE TRANSPORT_METABOLISM SYSTEM REPRESSOR MNGR-RELATED"/>
    <property type="match status" value="1"/>
</dbReference>
<dbReference type="Pfam" id="PF13671">
    <property type="entry name" value="AAA_33"/>
    <property type="match status" value="1"/>
</dbReference>
<dbReference type="Pfam" id="PF00392">
    <property type="entry name" value="GntR"/>
    <property type="match status" value="1"/>
</dbReference>
<dbReference type="EMBL" id="JAUEMJ010000017">
    <property type="protein sequence ID" value="MDN3243776.1"/>
    <property type="molecule type" value="Genomic_DNA"/>
</dbReference>
<evidence type="ECO:0000313" key="6">
    <source>
        <dbReference type="Proteomes" id="UP001171902"/>
    </source>
</evidence>
<sequence>GAAKHEQIARIIRNDIEAGKLRHGQKLPSDREQAEQFGVSSPVVAKAMSILTDEGLVATRPRAGRIVNAPEQLETREVRTSMPHLVVIGGYAGSGKSELGRTISRLTGWAMVDKDTTTRPVVEKALEVMGTSPNDRESDIYLNEVRPREYEAMMATITENLNAGGNVIATAPFIRELKDEAWIRNLRALCTDTGTRLTIIWVRCDAESMNTYLRHRGAARDSTKLGNWQTYIAGVDPTFEPLAEHLIVDNSIGQPPLIEQAKALVAKILG</sequence>
<name>A0ABT7YYP2_9ACTN</name>
<dbReference type="InterPro" id="IPR000524">
    <property type="entry name" value="Tscrpt_reg_HTH_GntR"/>
</dbReference>
<dbReference type="InterPro" id="IPR050679">
    <property type="entry name" value="Bact_HTH_transcr_reg"/>
</dbReference>
<dbReference type="Gene3D" id="1.10.10.10">
    <property type="entry name" value="Winged helix-like DNA-binding domain superfamily/Winged helix DNA-binding domain"/>
    <property type="match status" value="1"/>
</dbReference>
<dbReference type="Gene3D" id="3.40.50.300">
    <property type="entry name" value="P-loop containing nucleotide triphosphate hydrolases"/>
    <property type="match status" value="1"/>
</dbReference>
<feature type="non-terminal residue" evidence="5">
    <location>
        <position position="1"/>
    </location>
</feature>
<evidence type="ECO:0000256" key="1">
    <source>
        <dbReference type="ARBA" id="ARBA00023015"/>
    </source>
</evidence>
<dbReference type="RefSeq" id="WP_289960085.1">
    <property type="nucleotide sequence ID" value="NZ_JAUEMJ010000017.1"/>
</dbReference>
<evidence type="ECO:0000259" key="4">
    <source>
        <dbReference type="PROSITE" id="PS50949"/>
    </source>
</evidence>
<keyword evidence="6" id="KW-1185">Reference proteome</keyword>
<organism evidence="5 6">
    <name type="scientific">Glycomyces tritici</name>
    <dbReference type="NCBI Taxonomy" id="2665176"/>
    <lineage>
        <taxon>Bacteria</taxon>
        <taxon>Bacillati</taxon>
        <taxon>Actinomycetota</taxon>
        <taxon>Actinomycetes</taxon>
        <taxon>Glycomycetales</taxon>
        <taxon>Glycomycetaceae</taxon>
        <taxon>Glycomyces</taxon>
    </lineage>
</organism>
<dbReference type="InterPro" id="IPR036388">
    <property type="entry name" value="WH-like_DNA-bd_sf"/>
</dbReference>
<dbReference type="SUPFAM" id="SSF52540">
    <property type="entry name" value="P-loop containing nucleoside triphosphate hydrolases"/>
    <property type="match status" value="1"/>
</dbReference>
<keyword evidence="2" id="KW-0238">DNA-binding</keyword>
<dbReference type="InterPro" id="IPR027417">
    <property type="entry name" value="P-loop_NTPase"/>
</dbReference>
<dbReference type="InterPro" id="IPR036390">
    <property type="entry name" value="WH_DNA-bd_sf"/>
</dbReference>
<comment type="caution">
    <text evidence="5">The sequence shown here is derived from an EMBL/GenBank/DDBJ whole genome shotgun (WGS) entry which is preliminary data.</text>
</comment>
<keyword evidence="3" id="KW-0804">Transcription</keyword>
<dbReference type="SUPFAM" id="SSF46785">
    <property type="entry name" value="Winged helix' DNA-binding domain"/>
    <property type="match status" value="1"/>
</dbReference>
<evidence type="ECO:0000256" key="2">
    <source>
        <dbReference type="ARBA" id="ARBA00023125"/>
    </source>
</evidence>
<proteinExistence type="predicted"/>
<dbReference type="Proteomes" id="UP001171902">
    <property type="component" value="Unassembled WGS sequence"/>
</dbReference>
<dbReference type="PANTHER" id="PTHR44846">
    <property type="entry name" value="MANNOSYL-D-GLYCERATE TRANSPORT/METABOLISM SYSTEM REPRESSOR MNGR-RELATED"/>
    <property type="match status" value="1"/>
</dbReference>
<dbReference type="SMART" id="SM00345">
    <property type="entry name" value="HTH_GNTR"/>
    <property type="match status" value="1"/>
</dbReference>
<dbReference type="CDD" id="cd07377">
    <property type="entry name" value="WHTH_GntR"/>
    <property type="match status" value="1"/>
</dbReference>
<keyword evidence="1" id="KW-0805">Transcription regulation</keyword>
<accession>A0ABT7YYP2</accession>
<reference evidence="5" key="1">
    <citation type="submission" date="2023-06" db="EMBL/GenBank/DDBJ databases">
        <title>Gycomyces niveus sp.nov., a novel actinomycete isolated from soil in Shouguang.</title>
        <authorList>
            <person name="Yang X."/>
            <person name="Zhao J."/>
        </authorList>
    </citation>
    <scope>NUCLEOTIDE SEQUENCE</scope>
    <source>
        <strain evidence="5">NEAU C2</strain>
    </source>
</reference>
<evidence type="ECO:0000313" key="5">
    <source>
        <dbReference type="EMBL" id="MDN3243776.1"/>
    </source>
</evidence>
<evidence type="ECO:0000256" key="3">
    <source>
        <dbReference type="ARBA" id="ARBA00023163"/>
    </source>
</evidence>
<dbReference type="PRINTS" id="PR00035">
    <property type="entry name" value="HTHGNTR"/>
</dbReference>
<gene>
    <name evidence="5" type="ORF">QWI33_28965</name>
</gene>
<dbReference type="PROSITE" id="PS50949">
    <property type="entry name" value="HTH_GNTR"/>
    <property type="match status" value="1"/>
</dbReference>